<name>A0A6A6X4W5_9PLEO</name>
<sequence>MQNTAQLCTFPSPTSPSFSISFVLHFATLAEPYSFQPVSRVTYCYIDRFGSGQNQRLSHCTPGVKVSPSATCTTSRNSFKSVDAFSPVNDTAATRWLSTYICFRDSAYKRRFVASFVTRREIYMGFAYLTMAQPGLVFHFSSLRVRESVSPMYGKMKLGCFMAQCRIDSFRAALEAS</sequence>
<reference evidence="1" key="1">
    <citation type="journal article" date="2020" name="Stud. Mycol.">
        <title>101 Dothideomycetes genomes: a test case for predicting lifestyles and emergence of pathogens.</title>
        <authorList>
            <person name="Haridas S."/>
            <person name="Albert R."/>
            <person name="Binder M."/>
            <person name="Bloem J."/>
            <person name="Labutti K."/>
            <person name="Salamov A."/>
            <person name="Andreopoulos B."/>
            <person name="Baker S."/>
            <person name="Barry K."/>
            <person name="Bills G."/>
            <person name="Bluhm B."/>
            <person name="Cannon C."/>
            <person name="Castanera R."/>
            <person name="Culley D."/>
            <person name="Daum C."/>
            <person name="Ezra D."/>
            <person name="Gonzalez J."/>
            <person name="Henrissat B."/>
            <person name="Kuo A."/>
            <person name="Liang C."/>
            <person name="Lipzen A."/>
            <person name="Lutzoni F."/>
            <person name="Magnuson J."/>
            <person name="Mondo S."/>
            <person name="Nolan M."/>
            <person name="Ohm R."/>
            <person name="Pangilinan J."/>
            <person name="Park H.-J."/>
            <person name="Ramirez L."/>
            <person name="Alfaro M."/>
            <person name="Sun H."/>
            <person name="Tritt A."/>
            <person name="Yoshinaga Y."/>
            <person name="Zwiers L.-H."/>
            <person name="Turgeon B."/>
            <person name="Goodwin S."/>
            <person name="Spatafora J."/>
            <person name="Crous P."/>
            <person name="Grigoriev I."/>
        </authorList>
    </citation>
    <scope>NUCLEOTIDE SEQUENCE</scope>
    <source>
        <strain evidence="1">CBS 109.77</strain>
    </source>
</reference>
<dbReference type="EMBL" id="MU002023">
    <property type="protein sequence ID" value="KAF2791362.1"/>
    <property type="molecule type" value="Genomic_DNA"/>
</dbReference>
<evidence type="ECO:0000313" key="1">
    <source>
        <dbReference type="EMBL" id="KAF2791362.1"/>
    </source>
</evidence>
<dbReference type="Proteomes" id="UP000799757">
    <property type="component" value="Unassembled WGS sequence"/>
</dbReference>
<keyword evidence="2" id="KW-1185">Reference proteome</keyword>
<evidence type="ECO:0000313" key="2">
    <source>
        <dbReference type="Proteomes" id="UP000799757"/>
    </source>
</evidence>
<proteinExistence type="predicted"/>
<organism evidence="1 2">
    <name type="scientific">Melanomma pulvis-pyrius CBS 109.77</name>
    <dbReference type="NCBI Taxonomy" id="1314802"/>
    <lineage>
        <taxon>Eukaryota</taxon>
        <taxon>Fungi</taxon>
        <taxon>Dikarya</taxon>
        <taxon>Ascomycota</taxon>
        <taxon>Pezizomycotina</taxon>
        <taxon>Dothideomycetes</taxon>
        <taxon>Pleosporomycetidae</taxon>
        <taxon>Pleosporales</taxon>
        <taxon>Melanommataceae</taxon>
        <taxon>Melanomma</taxon>
    </lineage>
</organism>
<dbReference type="AlphaFoldDB" id="A0A6A6X4W5"/>
<protein>
    <submittedName>
        <fullName evidence="1">Uncharacterized protein</fullName>
    </submittedName>
</protein>
<gene>
    <name evidence="1" type="ORF">K505DRAFT_67125</name>
</gene>
<accession>A0A6A6X4W5</accession>